<evidence type="ECO:0000259" key="5">
    <source>
        <dbReference type="Pfam" id="PF09444"/>
    </source>
</evidence>
<feature type="compositionally biased region" description="Basic and acidic residues" evidence="4">
    <location>
        <begin position="598"/>
        <end position="609"/>
    </location>
</feature>
<feature type="domain" description="DNA replication checkpoint mediator MRC1" evidence="5">
    <location>
        <begin position="997"/>
        <end position="1135"/>
    </location>
</feature>
<dbReference type="STRING" id="5539.A0A3E2HS43"/>
<comment type="subcellular location">
    <subcellularLocation>
        <location evidence="1">Nucleus</location>
    </subcellularLocation>
</comment>
<keyword evidence="7" id="KW-1185">Reference proteome</keyword>
<feature type="compositionally biased region" description="Basic and acidic residues" evidence="4">
    <location>
        <begin position="306"/>
        <end position="317"/>
    </location>
</feature>
<feature type="compositionally biased region" description="Polar residues" evidence="4">
    <location>
        <begin position="398"/>
        <end position="407"/>
    </location>
</feature>
<sequence>MASSRESSVDAGSVPASPSQLTPRSKVKAMLASLDDSDDDTSSGSTRVTLFKTIPKDAQSEQSGDHGSSMLAHNSSSRKHPEEEEEEDIDSTKLPGGLATLVREMDESSDDDDIIQPKGRMASRMQIAPETFEKDEQAMETARSRVRKLFLAEHGSQQPSTTARSEQDNENVNKNDVVSKKSWKLTKRRHNGSLSPRNRSRTGSPSLFVSPAKGRASPMQSGSDSEELPINPAADDRFKALVERKRQERLAKEAETAKQRAERAAEKGNQSKGHGSLVEDDIGASDDDTERRLTQQAPPTRKASKKALEEMHREAQRLSRNMQLAHEARTKKKITKDSLFAKFNYRPAGLQRDPAIDPIGTASSSQKSQSETGTVDTPPTSPPSHEEEYGKFNKNEHLSLTNATSQPKSDEAEDEELPPLNDDLSIIEVTEQAKKIEKGKGKEIESEQEQQQEQQQKRSSLAQRHNRIPLLNGKEITNEDDSDSDLEIISPLHRKRLDTIFDRLPLQQTKESHSLQALRALAHLGSPSKKQLKRHANAFMSTSELQALLLQRAREQAVREKEERLQALRDRGIIILTAEERGKELAELEDLISKARREGEEIKRREKAAAKKGQNDNGDGSSDDSDWDDSVTDSSESENDENGVDADGDEDSMDDEEEITSVHPMFEEDVSESEEDGDTRPVNEANGYDKDKMKEDENEEQPDLPSSHIRRRKRNTRVLSDDEEETESSHPQPTPMTKSPVQLHSESPMPPNSVLRSATKTFIPGVTVAGPAGLGLTQIFAGTMDDSQNDPFDGSPLVKRSTVQITDTDSDSLAFLRKLRAPELPPFNPTMKEDSQDLITDSQVAVSQIPESQPVKSDSQSIQLQFSQSQIHGFDSLVQDPMDTQFSEVLGGTQDVGFLQTTPIRGRFVEPPSTVATVLVEPTPSPKSATESVVDRKRGKLRRRTHASFFSDDEESFEAPRGNGNQNDESEITPSIFDVMRNAAKKKTVITDGFDKKKSKAREIVDEQAEESEDEYAGLGGASDDNESDSEDEYVKAIIDDEAGKDADEGQLAAFYADRERASDEKQIEKLYNDVTRGMLRRKRGADYDLSDSDDDGESRRRMKRKEFARMRKALLADERIGKIVEDPKKQAFLRAIEDRPSEDEMDFLEDFAEPEDKDSQGTDSEHVAESQHDTSTVLQKRKHQDDANEPGIRPPPRLRRTNPSKKPSNLAEIRQSLSSIIEEPNAIALPADIGSDSDDDLEVEEDGEHHIKKSNEKENRDPFAVRRTNQPIIDRISLKRASSSSLSSSSRLAFAAPSVTSGFKVPALLRRATTNSSIASASSTSSGVGRGMSATERMAGGAGGDNIKRGGGKKSGVNFFVRESERRAALVKTEKRREQRMFKGADVRRKVVGGLLGSGKFE</sequence>
<feature type="compositionally biased region" description="Basic and acidic residues" evidence="4">
    <location>
        <begin position="431"/>
        <end position="445"/>
    </location>
</feature>
<feature type="compositionally biased region" description="Basic and acidic residues" evidence="4">
    <location>
        <begin position="165"/>
        <end position="179"/>
    </location>
</feature>
<feature type="compositionally biased region" description="Basic and acidic residues" evidence="4">
    <location>
        <begin position="993"/>
        <end position="1005"/>
    </location>
</feature>
<comment type="caution">
    <text evidence="6">The sequence shown here is derived from an EMBL/GenBank/DDBJ whole genome shotgun (WGS) entry which is preliminary data.</text>
</comment>
<dbReference type="OrthoDB" id="2130597at2759"/>
<dbReference type="InterPro" id="IPR024146">
    <property type="entry name" value="Claspin"/>
</dbReference>
<dbReference type="GO" id="GO:0010997">
    <property type="term" value="F:anaphase-promoting complex binding"/>
    <property type="evidence" value="ECO:0007669"/>
    <property type="project" value="TreeGrafter"/>
</dbReference>
<organism evidence="6 7">
    <name type="scientific">Scytalidium lignicola</name>
    <name type="common">Hyphomycete</name>
    <dbReference type="NCBI Taxonomy" id="5539"/>
    <lineage>
        <taxon>Eukaryota</taxon>
        <taxon>Fungi</taxon>
        <taxon>Dikarya</taxon>
        <taxon>Ascomycota</taxon>
        <taxon>Pezizomycotina</taxon>
        <taxon>Leotiomycetes</taxon>
        <taxon>Leotiomycetes incertae sedis</taxon>
        <taxon>Scytalidium</taxon>
    </lineage>
</organism>
<feature type="non-terminal residue" evidence="6">
    <location>
        <position position="1403"/>
    </location>
</feature>
<feature type="compositionally biased region" description="Basic and acidic residues" evidence="4">
    <location>
        <begin position="1158"/>
        <end position="1173"/>
    </location>
</feature>
<feature type="compositionally biased region" description="Basic and acidic residues" evidence="4">
    <location>
        <begin position="1248"/>
        <end position="1265"/>
    </location>
</feature>
<evidence type="ECO:0000256" key="3">
    <source>
        <dbReference type="ARBA" id="ARBA00023242"/>
    </source>
</evidence>
<evidence type="ECO:0000256" key="1">
    <source>
        <dbReference type="ARBA" id="ARBA00004123"/>
    </source>
</evidence>
<feature type="compositionally biased region" description="Acidic residues" evidence="4">
    <location>
        <begin position="1141"/>
        <end position="1157"/>
    </location>
</feature>
<dbReference type="InterPro" id="IPR018564">
    <property type="entry name" value="Repl_chkpnt_MRC1_dom"/>
</dbReference>
<reference evidence="6 7" key="1">
    <citation type="submission" date="2018-05" db="EMBL/GenBank/DDBJ databases">
        <title>Draft genome sequence of Scytalidium lignicola DSM 105466, a ubiquitous saprotrophic fungus.</title>
        <authorList>
            <person name="Buettner E."/>
            <person name="Gebauer A.M."/>
            <person name="Hofrichter M."/>
            <person name="Liers C."/>
            <person name="Kellner H."/>
        </authorList>
    </citation>
    <scope>NUCLEOTIDE SEQUENCE [LARGE SCALE GENOMIC DNA]</scope>
    <source>
        <strain evidence="6 7">DSM 105466</strain>
    </source>
</reference>
<evidence type="ECO:0000256" key="4">
    <source>
        <dbReference type="SAM" id="MobiDB-lite"/>
    </source>
</evidence>
<dbReference type="OMA" id="ERFNFRP"/>
<feature type="region of interest" description="Disordered" evidence="4">
    <location>
        <begin position="1"/>
        <end position="482"/>
    </location>
</feature>
<dbReference type="PANTHER" id="PTHR14396">
    <property type="entry name" value="CLASPIN"/>
    <property type="match status" value="1"/>
</dbReference>
<feature type="compositionally biased region" description="Polar residues" evidence="4">
    <location>
        <begin position="192"/>
        <end position="207"/>
    </location>
</feature>
<dbReference type="GO" id="GO:0033314">
    <property type="term" value="P:mitotic DNA replication checkpoint signaling"/>
    <property type="evidence" value="ECO:0007669"/>
    <property type="project" value="TreeGrafter"/>
</dbReference>
<evidence type="ECO:0000313" key="7">
    <source>
        <dbReference type="Proteomes" id="UP000258309"/>
    </source>
</evidence>
<evidence type="ECO:0000256" key="2">
    <source>
        <dbReference type="ARBA" id="ARBA00022553"/>
    </source>
</evidence>
<feature type="region of interest" description="Disordered" evidence="4">
    <location>
        <begin position="1082"/>
        <end position="1107"/>
    </location>
</feature>
<feature type="compositionally biased region" description="Acidic residues" evidence="4">
    <location>
        <begin position="1236"/>
        <end position="1247"/>
    </location>
</feature>
<dbReference type="Pfam" id="PF09444">
    <property type="entry name" value="MRC1"/>
    <property type="match status" value="1"/>
</dbReference>
<name>A0A3E2HS43_SCYLI</name>
<dbReference type="Proteomes" id="UP000258309">
    <property type="component" value="Unassembled WGS sequence"/>
</dbReference>
<protein>
    <recommendedName>
        <fullName evidence="5">DNA replication checkpoint mediator MRC1 domain-containing protein</fullName>
    </recommendedName>
</protein>
<feature type="compositionally biased region" description="Polar residues" evidence="4">
    <location>
        <begin position="729"/>
        <end position="745"/>
    </location>
</feature>
<feature type="compositionally biased region" description="Basic residues" evidence="4">
    <location>
        <begin position="181"/>
        <end position="191"/>
    </location>
</feature>
<feature type="compositionally biased region" description="Acidic residues" evidence="4">
    <location>
        <begin position="278"/>
        <end position="288"/>
    </location>
</feature>
<keyword evidence="3" id="KW-0539">Nucleus</keyword>
<feature type="compositionally biased region" description="Acidic residues" evidence="4">
    <location>
        <begin position="667"/>
        <end position="677"/>
    </location>
</feature>
<feature type="compositionally biased region" description="Acidic residues" evidence="4">
    <location>
        <begin position="621"/>
        <end position="659"/>
    </location>
</feature>
<feature type="compositionally biased region" description="Acidic residues" evidence="4">
    <location>
        <begin position="1006"/>
        <end position="1016"/>
    </location>
</feature>
<proteinExistence type="predicted"/>
<feature type="region of interest" description="Disordered" evidence="4">
    <location>
        <begin position="990"/>
        <end position="1032"/>
    </location>
</feature>
<accession>A0A3E2HS43</accession>
<evidence type="ECO:0000313" key="6">
    <source>
        <dbReference type="EMBL" id="RFU36184.1"/>
    </source>
</evidence>
<feature type="compositionally biased region" description="Polar residues" evidence="4">
    <location>
        <begin position="361"/>
        <end position="375"/>
    </location>
</feature>
<keyword evidence="2" id="KW-0597">Phosphoprotein</keyword>
<dbReference type="PANTHER" id="PTHR14396:SF10">
    <property type="entry name" value="CLASPIN"/>
    <property type="match status" value="1"/>
</dbReference>
<gene>
    <name evidence="6" type="ORF">B7463_g179</name>
</gene>
<feature type="region of interest" description="Disordered" evidence="4">
    <location>
        <begin position="921"/>
        <end position="975"/>
    </location>
</feature>
<feature type="compositionally biased region" description="Basic and acidic residues" evidence="4">
    <location>
        <begin position="234"/>
        <end position="266"/>
    </location>
</feature>
<dbReference type="EMBL" id="NCSJ02000002">
    <property type="protein sequence ID" value="RFU36184.1"/>
    <property type="molecule type" value="Genomic_DNA"/>
</dbReference>
<feature type="compositionally biased region" description="Basic and acidic residues" evidence="4">
    <location>
        <begin position="384"/>
        <end position="397"/>
    </location>
</feature>
<feature type="region of interest" description="Disordered" evidence="4">
    <location>
        <begin position="1135"/>
        <end position="1213"/>
    </location>
</feature>
<feature type="region of interest" description="Disordered" evidence="4">
    <location>
        <begin position="598"/>
        <end position="756"/>
    </location>
</feature>
<feature type="compositionally biased region" description="Basic residues" evidence="4">
    <location>
        <begin position="937"/>
        <end position="946"/>
    </location>
</feature>
<feature type="non-terminal residue" evidence="6">
    <location>
        <position position="1"/>
    </location>
</feature>
<feature type="compositionally biased region" description="Polar residues" evidence="4">
    <location>
        <begin position="60"/>
        <end position="75"/>
    </location>
</feature>
<feature type="region of interest" description="Disordered" evidence="4">
    <location>
        <begin position="1231"/>
        <end position="1269"/>
    </location>
</feature>
<feature type="compositionally biased region" description="Polar residues" evidence="4">
    <location>
        <begin position="155"/>
        <end position="164"/>
    </location>
</feature>
<dbReference type="GO" id="GO:0007095">
    <property type="term" value="P:mitotic G2 DNA damage checkpoint signaling"/>
    <property type="evidence" value="ECO:0007669"/>
    <property type="project" value="TreeGrafter"/>
</dbReference>
<dbReference type="GO" id="GO:0005634">
    <property type="term" value="C:nucleus"/>
    <property type="evidence" value="ECO:0007669"/>
    <property type="project" value="UniProtKB-SubCell"/>
</dbReference>